<proteinExistence type="predicted"/>
<dbReference type="AlphaFoldDB" id="A0ABD3QA62"/>
<dbReference type="SMART" id="SM00054">
    <property type="entry name" value="EFh"/>
    <property type="match status" value="6"/>
</dbReference>
<feature type="compositionally biased region" description="Polar residues" evidence="4">
    <location>
        <begin position="25"/>
        <end position="48"/>
    </location>
</feature>
<dbReference type="PROSITE" id="PS00018">
    <property type="entry name" value="EF_HAND_1"/>
    <property type="match status" value="4"/>
</dbReference>
<dbReference type="Proteomes" id="UP001516023">
    <property type="component" value="Unassembled WGS sequence"/>
</dbReference>
<reference evidence="7 8" key="1">
    <citation type="journal article" date="2020" name="G3 (Bethesda)">
        <title>Improved Reference Genome for Cyclotella cryptica CCMP332, a Model for Cell Wall Morphogenesis, Salinity Adaptation, and Lipid Production in Diatoms (Bacillariophyta).</title>
        <authorList>
            <person name="Roberts W.R."/>
            <person name="Downey K.M."/>
            <person name="Ruck E.C."/>
            <person name="Traller J.C."/>
            <person name="Alverson A.J."/>
        </authorList>
    </citation>
    <scope>NUCLEOTIDE SEQUENCE [LARGE SCALE GENOMIC DNA]</scope>
    <source>
        <strain evidence="7 8">CCMP332</strain>
    </source>
</reference>
<organism evidence="7 8">
    <name type="scientific">Cyclotella cryptica</name>
    <dbReference type="NCBI Taxonomy" id="29204"/>
    <lineage>
        <taxon>Eukaryota</taxon>
        <taxon>Sar</taxon>
        <taxon>Stramenopiles</taxon>
        <taxon>Ochrophyta</taxon>
        <taxon>Bacillariophyta</taxon>
        <taxon>Coscinodiscophyceae</taxon>
        <taxon>Thalassiosirophycidae</taxon>
        <taxon>Stephanodiscales</taxon>
        <taxon>Stephanodiscaceae</taxon>
        <taxon>Cyclotella</taxon>
    </lineage>
</organism>
<feature type="region of interest" description="Disordered" evidence="4">
    <location>
        <begin position="1"/>
        <end position="69"/>
    </location>
</feature>
<protein>
    <recommendedName>
        <fullName evidence="9">Calmodulin</fullName>
    </recommendedName>
</protein>
<evidence type="ECO:0000259" key="6">
    <source>
        <dbReference type="PROSITE" id="PS50222"/>
    </source>
</evidence>
<feature type="compositionally biased region" description="Pro residues" evidence="4">
    <location>
        <begin position="1"/>
        <end position="11"/>
    </location>
</feature>
<dbReference type="InterPro" id="IPR035892">
    <property type="entry name" value="C2_domain_sf"/>
</dbReference>
<feature type="domain" description="C2" evidence="5">
    <location>
        <begin position="61"/>
        <end position="175"/>
    </location>
</feature>
<dbReference type="Gene3D" id="2.60.40.150">
    <property type="entry name" value="C2 domain"/>
    <property type="match status" value="1"/>
</dbReference>
<keyword evidence="8" id="KW-1185">Reference proteome</keyword>
<dbReference type="PROSITE" id="PS50222">
    <property type="entry name" value="EF_HAND_2"/>
    <property type="match status" value="5"/>
</dbReference>
<dbReference type="SMART" id="SM00239">
    <property type="entry name" value="C2"/>
    <property type="match status" value="1"/>
</dbReference>
<keyword evidence="1" id="KW-0479">Metal-binding</keyword>
<dbReference type="PROSITE" id="PS50004">
    <property type="entry name" value="C2"/>
    <property type="match status" value="1"/>
</dbReference>
<dbReference type="Gene3D" id="1.10.238.10">
    <property type="entry name" value="EF-hand"/>
    <property type="match status" value="2"/>
</dbReference>
<evidence type="ECO:0000259" key="5">
    <source>
        <dbReference type="PROSITE" id="PS50004"/>
    </source>
</evidence>
<sequence>MTPQLPRPSAPLLPGQPIMPPMTPIGNSNILQSTSEISTHQMSNTHSMNHAPLEKPPPHIPSEAPPISPLPQHPFGKLVLKIIRGVNLKAGQGVFGRADPYITLRLGSTEFRTKTDKNGGKNPEWDEEFHWEITTERELEIEIMDKEIVGEDKFMGTARVGILDWIAQGSYEGAIEILDKSNHNAGQLVVSASFYRHGTYQEKHAQPSNFSDRATDHENLHGKRDEFTEREIIEAFRAFDLDKNNYVGAAEIRHVLLNIGERPTDEEVKWDTVYNIFVDEMIRMVDKNGDGQVAFDEFYRMVTGGRNPPAGLGSAVRHSFIGHGDINIKGLQSSAGRVPFTNVMQSPQSGPEIVKARNAKRKALDEFARDNFLKPESIKRAHRRFQALDKKKSGIMDYTEFCEVLQVEPNAQCEELFKMYDYNKSGLIDAKELLIALANFTGAGKDDKMKFAFMLYDDDSTGSITHTELVKILRANHLAQTEAEVTRKAETIIAQCDKRNDGTISFDEFVVVSKKFPNILFPAHQSKG</sequence>
<keyword evidence="3" id="KW-0106">Calcium</keyword>
<feature type="domain" description="EF-hand" evidence="6">
    <location>
        <begin position="484"/>
        <end position="519"/>
    </location>
</feature>
<feature type="compositionally biased region" description="Pro residues" evidence="4">
    <location>
        <begin position="58"/>
        <end position="69"/>
    </location>
</feature>
<evidence type="ECO:0000256" key="3">
    <source>
        <dbReference type="ARBA" id="ARBA00022837"/>
    </source>
</evidence>
<dbReference type="Pfam" id="PF13499">
    <property type="entry name" value="EF-hand_7"/>
    <property type="match status" value="2"/>
</dbReference>
<dbReference type="InterPro" id="IPR011992">
    <property type="entry name" value="EF-hand-dom_pair"/>
</dbReference>
<evidence type="ECO:0008006" key="9">
    <source>
        <dbReference type="Google" id="ProtNLM"/>
    </source>
</evidence>
<dbReference type="SUPFAM" id="SSF47473">
    <property type="entry name" value="EF-hand"/>
    <property type="match status" value="2"/>
</dbReference>
<name>A0ABD3QA62_9STRA</name>
<dbReference type="CDD" id="cd00051">
    <property type="entry name" value="EFh"/>
    <property type="match status" value="2"/>
</dbReference>
<dbReference type="InterPro" id="IPR002048">
    <property type="entry name" value="EF_hand_dom"/>
</dbReference>
<dbReference type="SUPFAM" id="SSF49562">
    <property type="entry name" value="C2 domain (Calcium/lipid-binding domain, CaLB)"/>
    <property type="match status" value="1"/>
</dbReference>
<evidence type="ECO:0000313" key="7">
    <source>
        <dbReference type="EMBL" id="KAL3796651.1"/>
    </source>
</evidence>
<dbReference type="Pfam" id="PF00168">
    <property type="entry name" value="C2"/>
    <property type="match status" value="1"/>
</dbReference>
<dbReference type="CDD" id="cd00030">
    <property type="entry name" value="C2"/>
    <property type="match status" value="1"/>
</dbReference>
<dbReference type="EMBL" id="JABMIG020000061">
    <property type="protein sequence ID" value="KAL3796651.1"/>
    <property type="molecule type" value="Genomic_DNA"/>
</dbReference>
<evidence type="ECO:0000256" key="1">
    <source>
        <dbReference type="ARBA" id="ARBA00022723"/>
    </source>
</evidence>
<dbReference type="GO" id="GO:0046872">
    <property type="term" value="F:metal ion binding"/>
    <property type="evidence" value="ECO:0007669"/>
    <property type="project" value="UniProtKB-KW"/>
</dbReference>
<feature type="domain" description="EF-hand" evidence="6">
    <location>
        <begin position="408"/>
        <end position="443"/>
    </location>
</feature>
<feature type="domain" description="EF-hand" evidence="6">
    <location>
        <begin position="444"/>
        <end position="479"/>
    </location>
</feature>
<feature type="domain" description="EF-hand" evidence="6">
    <location>
        <begin position="273"/>
        <end position="308"/>
    </location>
</feature>
<dbReference type="InterPro" id="IPR018247">
    <property type="entry name" value="EF_Hand_1_Ca_BS"/>
</dbReference>
<feature type="domain" description="EF-hand" evidence="6">
    <location>
        <begin position="227"/>
        <end position="262"/>
    </location>
</feature>
<keyword evidence="2" id="KW-0677">Repeat</keyword>
<dbReference type="InterPro" id="IPR000008">
    <property type="entry name" value="C2_dom"/>
</dbReference>
<dbReference type="FunFam" id="1.10.238.10:FF:000003">
    <property type="entry name" value="Calmodulin A"/>
    <property type="match status" value="1"/>
</dbReference>
<accession>A0ABD3QA62</accession>
<evidence type="ECO:0000313" key="8">
    <source>
        <dbReference type="Proteomes" id="UP001516023"/>
    </source>
</evidence>
<dbReference type="Pfam" id="PF13202">
    <property type="entry name" value="EF-hand_5"/>
    <property type="match status" value="1"/>
</dbReference>
<evidence type="ECO:0000256" key="2">
    <source>
        <dbReference type="ARBA" id="ARBA00022737"/>
    </source>
</evidence>
<dbReference type="PANTHER" id="PTHR45942">
    <property type="entry name" value="PROTEIN PHOSPATASE 3 REGULATORY SUBUNIT B ALPHA ISOFORM TYPE 1"/>
    <property type="match status" value="1"/>
</dbReference>
<comment type="caution">
    <text evidence="7">The sequence shown here is derived from an EMBL/GenBank/DDBJ whole genome shotgun (WGS) entry which is preliminary data.</text>
</comment>
<gene>
    <name evidence="7" type="ORF">HJC23_009951</name>
</gene>
<evidence type="ECO:0000256" key="4">
    <source>
        <dbReference type="SAM" id="MobiDB-lite"/>
    </source>
</evidence>